<gene>
    <name evidence="1" type="ORF">KDK92_12615</name>
</gene>
<dbReference type="AlphaFoldDB" id="A0A9J6P1S2"/>
<keyword evidence="2" id="KW-1185">Reference proteome</keyword>
<protein>
    <submittedName>
        <fullName evidence="1">Uncharacterized protein</fullName>
    </submittedName>
</protein>
<dbReference type="RefSeq" id="WP_250859618.1">
    <property type="nucleotide sequence ID" value="NZ_JAGSOJ010000002.1"/>
</dbReference>
<dbReference type="Proteomes" id="UP001056429">
    <property type="component" value="Unassembled WGS sequence"/>
</dbReference>
<reference evidence="1" key="1">
    <citation type="journal article" date="2021" name="mSystems">
        <title>Bacteria and Archaea Synergistically Convert Glycine Betaine to Biogenic Methane in the Formosa Cold Seep of the South China Sea.</title>
        <authorList>
            <person name="Li L."/>
            <person name="Zhang W."/>
            <person name="Zhang S."/>
            <person name="Song L."/>
            <person name="Sun Q."/>
            <person name="Zhang H."/>
            <person name="Xiang H."/>
            <person name="Dong X."/>
        </authorList>
    </citation>
    <scope>NUCLEOTIDE SEQUENCE</scope>
    <source>
        <strain evidence="1">ZWT</strain>
    </source>
</reference>
<dbReference type="EMBL" id="JAGSOJ010000002">
    <property type="protein sequence ID" value="MCM1990567.1"/>
    <property type="molecule type" value="Genomic_DNA"/>
</dbReference>
<reference evidence="1" key="2">
    <citation type="submission" date="2021-04" db="EMBL/GenBank/DDBJ databases">
        <authorList>
            <person name="Dong X."/>
        </authorList>
    </citation>
    <scope>NUCLEOTIDE SEQUENCE</scope>
    <source>
        <strain evidence="1">ZWT</strain>
    </source>
</reference>
<organism evidence="1 2">
    <name type="scientific">Oceanirhabdus seepicola</name>
    <dbReference type="NCBI Taxonomy" id="2828781"/>
    <lineage>
        <taxon>Bacteria</taxon>
        <taxon>Bacillati</taxon>
        <taxon>Bacillota</taxon>
        <taxon>Clostridia</taxon>
        <taxon>Eubacteriales</taxon>
        <taxon>Clostridiaceae</taxon>
        <taxon>Oceanirhabdus</taxon>
    </lineage>
</organism>
<evidence type="ECO:0000313" key="2">
    <source>
        <dbReference type="Proteomes" id="UP001056429"/>
    </source>
</evidence>
<sequence length="185" mass="21933">MELKTKSLHDNEEKQVHNARDMVKLYARMNGALTLCELLALNAKIKCQKETTTEIKEIREIFYSKNIGEILKIIYNDFNGIRKSYEIEVEDEQGIKEKFNVTLFLDIHNKKIRDGRIVLFKEKEMPFRLYEIENLIRGRFVNKLIHKNIILIIINVLEKKGYADNDIEYFIKAYLNAVYEIKSDI</sequence>
<accession>A0A9J6P1S2</accession>
<evidence type="ECO:0000313" key="1">
    <source>
        <dbReference type="EMBL" id="MCM1990567.1"/>
    </source>
</evidence>
<proteinExistence type="predicted"/>
<name>A0A9J6P1S2_9CLOT</name>
<comment type="caution">
    <text evidence="1">The sequence shown here is derived from an EMBL/GenBank/DDBJ whole genome shotgun (WGS) entry which is preliminary data.</text>
</comment>